<dbReference type="Proteomes" id="UP001232755">
    <property type="component" value="Unassembled WGS sequence"/>
</dbReference>
<evidence type="ECO:0000313" key="8">
    <source>
        <dbReference type="Proteomes" id="UP001232755"/>
    </source>
</evidence>
<keyword evidence="5 6" id="KW-0472">Membrane</keyword>
<gene>
    <name evidence="7" type="ORF">QF034_008166</name>
</gene>
<keyword evidence="8" id="KW-1185">Reference proteome</keyword>
<evidence type="ECO:0000256" key="4">
    <source>
        <dbReference type="ARBA" id="ARBA00022989"/>
    </source>
</evidence>
<evidence type="ECO:0000313" key="7">
    <source>
        <dbReference type="EMBL" id="MDQ0753935.1"/>
    </source>
</evidence>
<sequence length="212" mass="21947">MSELTGFVVVSLVIIMVPGPDLALLLANTARSGRRAGIATAAGIMLGNAVLAAAAVAGLTALLTASELGYVALRIAGAVYLIYLGVQALADFVRLRRNGVSDAGAHRHAPAGARGARVSFQQGLVSNLLNPKVAAFYLSLFPQFTLPGLAPAAEHTVLAGLFWFLALLWYVLVLLLLARIEALLRRPGFRLGIAGVSGVGLLGLGTALALRD</sequence>
<feature type="transmembrane region" description="Helical" evidence="6">
    <location>
        <begin position="6"/>
        <end position="26"/>
    </location>
</feature>
<feature type="transmembrane region" description="Helical" evidence="6">
    <location>
        <begin position="68"/>
        <end position="90"/>
    </location>
</feature>
<dbReference type="PIRSF" id="PIRSF006324">
    <property type="entry name" value="LeuE"/>
    <property type="match status" value="1"/>
</dbReference>
<evidence type="ECO:0000256" key="3">
    <source>
        <dbReference type="ARBA" id="ARBA00022692"/>
    </source>
</evidence>
<keyword evidence="2" id="KW-1003">Cell membrane</keyword>
<dbReference type="EMBL" id="JAUSYP010000001">
    <property type="protein sequence ID" value="MDQ0753935.1"/>
    <property type="molecule type" value="Genomic_DNA"/>
</dbReference>
<feature type="transmembrane region" description="Helical" evidence="6">
    <location>
        <begin position="156"/>
        <end position="177"/>
    </location>
</feature>
<feature type="transmembrane region" description="Helical" evidence="6">
    <location>
        <begin position="38"/>
        <end position="62"/>
    </location>
</feature>
<reference evidence="7 8" key="1">
    <citation type="submission" date="2023-07" db="EMBL/GenBank/DDBJ databases">
        <title>Comparative genomics of wheat-associated soil bacteria to identify genetic determinants of phenazine resistance.</title>
        <authorList>
            <person name="Mouncey N."/>
        </authorList>
    </citation>
    <scope>NUCLEOTIDE SEQUENCE [LARGE SCALE GENOMIC DNA]</scope>
    <source>
        <strain evidence="7 8">B3I12</strain>
    </source>
</reference>
<comment type="caution">
    <text evidence="7">The sequence shown here is derived from an EMBL/GenBank/DDBJ whole genome shotgun (WGS) entry which is preliminary data.</text>
</comment>
<feature type="transmembrane region" description="Helical" evidence="6">
    <location>
        <begin position="133"/>
        <end position="150"/>
    </location>
</feature>
<organism evidence="7 8">
    <name type="scientific">Streptomyces africanus</name>
    <dbReference type="NCBI Taxonomy" id="231024"/>
    <lineage>
        <taxon>Bacteria</taxon>
        <taxon>Bacillati</taxon>
        <taxon>Actinomycetota</taxon>
        <taxon>Actinomycetes</taxon>
        <taxon>Kitasatosporales</taxon>
        <taxon>Streptomycetaceae</taxon>
        <taxon>Streptomyces</taxon>
    </lineage>
</organism>
<comment type="subcellular location">
    <subcellularLocation>
        <location evidence="1">Cell membrane</location>
        <topology evidence="1">Multi-pass membrane protein</topology>
    </subcellularLocation>
</comment>
<evidence type="ECO:0000256" key="6">
    <source>
        <dbReference type="SAM" id="Phobius"/>
    </source>
</evidence>
<dbReference type="Pfam" id="PF01810">
    <property type="entry name" value="LysE"/>
    <property type="match status" value="1"/>
</dbReference>
<feature type="transmembrane region" description="Helical" evidence="6">
    <location>
        <begin position="189"/>
        <end position="210"/>
    </location>
</feature>
<evidence type="ECO:0000256" key="5">
    <source>
        <dbReference type="ARBA" id="ARBA00023136"/>
    </source>
</evidence>
<keyword evidence="4 6" id="KW-1133">Transmembrane helix</keyword>
<protein>
    <submittedName>
        <fullName evidence="7">Threonine/homoserine/homoserine lactone efflux protein</fullName>
    </submittedName>
</protein>
<dbReference type="InterPro" id="IPR001123">
    <property type="entry name" value="LeuE-type"/>
</dbReference>
<name>A0ABU0R2P2_9ACTN</name>
<accession>A0ABU0R2P2</accession>
<keyword evidence="3 6" id="KW-0812">Transmembrane</keyword>
<dbReference type="PANTHER" id="PTHR30086">
    <property type="entry name" value="ARGININE EXPORTER PROTEIN ARGO"/>
    <property type="match status" value="1"/>
</dbReference>
<proteinExistence type="predicted"/>
<evidence type="ECO:0000256" key="1">
    <source>
        <dbReference type="ARBA" id="ARBA00004651"/>
    </source>
</evidence>
<dbReference type="PANTHER" id="PTHR30086:SF20">
    <property type="entry name" value="ARGININE EXPORTER PROTEIN ARGO-RELATED"/>
    <property type="match status" value="1"/>
</dbReference>
<evidence type="ECO:0000256" key="2">
    <source>
        <dbReference type="ARBA" id="ARBA00022475"/>
    </source>
</evidence>